<proteinExistence type="predicted"/>
<evidence type="ECO:0000313" key="1">
    <source>
        <dbReference type="Proteomes" id="UP000515211"/>
    </source>
</evidence>
<reference evidence="1" key="1">
    <citation type="journal article" date="2016" name="Nat. Genet.">
        <title>The genome sequences of Arachis duranensis and Arachis ipaensis, the diploid ancestors of cultivated peanut.</title>
        <authorList>
            <person name="Bertioli D.J."/>
            <person name="Cannon S.B."/>
            <person name="Froenicke L."/>
            <person name="Huang G."/>
            <person name="Farmer A.D."/>
            <person name="Cannon E.K."/>
            <person name="Liu X."/>
            <person name="Gao D."/>
            <person name="Clevenger J."/>
            <person name="Dash S."/>
            <person name="Ren L."/>
            <person name="Moretzsohn M.C."/>
            <person name="Shirasawa K."/>
            <person name="Huang W."/>
            <person name="Vidigal B."/>
            <person name="Abernathy B."/>
            <person name="Chu Y."/>
            <person name="Niederhuth C.E."/>
            <person name="Umale P."/>
            <person name="Araujo A.C."/>
            <person name="Kozik A."/>
            <person name="Kim K.D."/>
            <person name="Burow M.D."/>
            <person name="Varshney R.K."/>
            <person name="Wang X."/>
            <person name="Zhang X."/>
            <person name="Barkley N."/>
            <person name="Guimaraes P.M."/>
            <person name="Isobe S."/>
            <person name="Guo B."/>
            <person name="Liao B."/>
            <person name="Stalker H.T."/>
            <person name="Schmitz R.J."/>
            <person name="Scheffler B.E."/>
            <person name="Leal-Bertioli S.C."/>
            <person name="Xun X."/>
            <person name="Jackson S.A."/>
            <person name="Michelmore R."/>
            <person name="Ozias-Akins P."/>
        </authorList>
    </citation>
    <scope>NUCLEOTIDE SEQUENCE [LARGE SCALE GENOMIC DNA]</scope>
    <source>
        <strain evidence="1">cv. V14167</strain>
    </source>
</reference>
<gene>
    <name evidence="2" type="primary">LOC107462308</name>
</gene>
<dbReference type="KEGG" id="adu:107462308"/>
<name>A0A6P4BEG6_ARADU</name>
<accession>A0A6P4BEG6</accession>
<dbReference type="Proteomes" id="UP000515211">
    <property type="component" value="Chromosome 8"/>
</dbReference>
<protein>
    <submittedName>
        <fullName evidence="2">Uncharacterized protein LOC107462308</fullName>
    </submittedName>
</protein>
<sequence length="229" mass="27137">MVKEEWRGLEDAQFLDKLKALSKPLGRWHKQHFGNIPEKIKRFEDEINKVDDMVSNGVYDGTIEARRKALVRCCELWYTRQDIHWKQMSRARHAKEMDRNTRYFHNIEVTPNISFRDGLVNRLGMEEAQALEMLPSEEEVKDAVWDCESSKAPDSDGYNMNFIKMCWEEIRVEFTKIVMTFFEMARLPIDSNITWVALVPKFVGTKEIEENENEKCNTRLSRRITECFC</sequence>
<dbReference type="RefSeq" id="XP_015936369.1">
    <property type="nucleotide sequence ID" value="XM_016080883.1"/>
</dbReference>
<evidence type="ECO:0000313" key="2">
    <source>
        <dbReference type="RefSeq" id="XP_015936369.1"/>
    </source>
</evidence>
<keyword evidence="1" id="KW-1185">Reference proteome</keyword>
<dbReference type="AlphaFoldDB" id="A0A6P4BEG6"/>
<organism evidence="1 2">
    <name type="scientific">Arachis duranensis</name>
    <name type="common">Wild peanut</name>
    <dbReference type="NCBI Taxonomy" id="130453"/>
    <lineage>
        <taxon>Eukaryota</taxon>
        <taxon>Viridiplantae</taxon>
        <taxon>Streptophyta</taxon>
        <taxon>Embryophyta</taxon>
        <taxon>Tracheophyta</taxon>
        <taxon>Spermatophyta</taxon>
        <taxon>Magnoliopsida</taxon>
        <taxon>eudicotyledons</taxon>
        <taxon>Gunneridae</taxon>
        <taxon>Pentapetalae</taxon>
        <taxon>rosids</taxon>
        <taxon>fabids</taxon>
        <taxon>Fabales</taxon>
        <taxon>Fabaceae</taxon>
        <taxon>Papilionoideae</taxon>
        <taxon>50 kb inversion clade</taxon>
        <taxon>dalbergioids sensu lato</taxon>
        <taxon>Dalbergieae</taxon>
        <taxon>Pterocarpus clade</taxon>
        <taxon>Arachis</taxon>
    </lineage>
</organism>
<reference evidence="2" key="2">
    <citation type="submission" date="2025-08" db="UniProtKB">
        <authorList>
            <consortium name="RefSeq"/>
        </authorList>
    </citation>
    <scope>IDENTIFICATION</scope>
    <source>
        <tissue evidence="2">Whole plant</tissue>
    </source>
</reference>
<dbReference type="GeneID" id="107462308"/>